<dbReference type="GO" id="GO:0004148">
    <property type="term" value="F:dihydrolipoyl dehydrogenase (NADH) activity"/>
    <property type="evidence" value="ECO:0007669"/>
    <property type="project" value="TreeGrafter"/>
</dbReference>
<protein>
    <submittedName>
        <fullName evidence="9">FAD/NAD(P)-binding domain-containing protein</fullName>
    </submittedName>
</protein>
<dbReference type="Gene3D" id="3.50.50.60">
    <property type="entry name" value="FAD/NAD(P)-binding domain"/>
    <property type="match status" value="2"/>
</dbReference>
<keyword evidence="5" id="KW-0547">Nucleotide-binding</keyword>
<dbReference type="InterPro" id="IPR050151">
    <property type="entry name" value="Class-I_Pyr_Nuc-Dis_Oxidored"/>
</dbReference>
<sequence length="514" mass="54324">MASRGINLHPPGYHPSSLTNTNFDIIVVGAGPVANFAEERLSKAGLKVASVQYELYGGDCHYFACVPSKALLRPLEALDAAKAVGGAREAIGSNDLDVQAIFQRRDNIVSTWDDEPWIATVAKPLGVTLVRGFGRITGVKSVSVQPYGENERYNLTANVAIIIATGSTHNVPPIPGIDQLEAGKEIWINRDATAANYVPEHLIIFGSGAVGTEMATFYSRVGGKVTLITNGSEILPRSEPEAAAIVRKSLEAHGVDIKLSAKATKIEKEGPNKLTVTMANGETIKGSVILNAVGRKPRTFDFGLDTISIQGEGAPLKVDASMAVPVPSTVQGQSEAGNWLYAVGDVNAIGPTTHMGVYQCRIACNAILSNLKKSNPSAKITLPRGAFITESKEAVGGIPQVIFTEPSISAVGHTLATAKAAGLKVRAVDCNMSAAVPGAWLYGDGQPGWARWVVEEGTEKLVGATYCCVEASEFVNSASVAVRMGLPLKELVHVVPPFPTRGEILRYLIDAAGY</sequence>
<dbReference type="OrthoDB" id="361797at2759"/>
<dbReference type="Proteomes" id="UP000799444">
    <property type="component" value="Unassembled WGS sequence"/>
</dbReference>
<dbReference type="Pfam" id="PF02852">
    <property type="entry name" value="Pyr_redox_dim"/>
    <property type="match status" value="1"/>
</dbReference>
<dbReference type="GO" id="GO:0006103">
    <property type="term" value="P:2-oxoglutarate metabolic process"/>
    <property type="evidence" value="ECO:0007669"/>
    <property type="project" value="TreeGrafter"/>
</dbReference>
<keyword evidence="10" id="KW-1185">Reference proteome</keyword>
<dbReference type="SUPFAM" id="SSF51905">
    <property type="entry name" value="FAD/NAD(P)-binding domain"/>
    <property type="match status" value="1"/>
</dbReference>
<dbReference type="PANTHER" id="PTHR22912:SF151">
    <property type="entry name" value="DIHYDROLIPOYL DEHYDROGENASE, MITOCHONDRIAL"/>
    <property type="match status" value="1"/>
</dbReference>
<dbReference type="PIRSF" id="PIRSF000350">
    <property type="entry name" value="Mercury_reductase_MerA"/>
    <property type="match status" value="1"/>
</dbReference>
<evidence type="ECO:0000259" key="8">
    <source>
        <dbReference type="Pfam" id="PF07992"/>
    </source>
</evidence>
<feature type="disulfide bond" description="Redox-active" evidence="6">
    <location>
        <begin position="60"/>
        <end position="65"/>
    </location>
</feature>
<evidence type="ECO:0000256" key="1">
    <source>
        <dbReference type="ARBA" id="ARBA00007532"/>
    </source>
</evidence>
<gene>
    <name evidence="9" type="ORF">EJ04DRAFT_503047</name>
</gene>
<accession>A0A9P4UXI2</accession>
<evidence type="ECO:0000256" key="6">
    <source>
        <dbReference type="PIRSR" id="PIRSR000350-4"/>
    </source>
</evidence>
<keyword evidence="3 5" id="KW-0274">FAD</keyword>
<evidence type="ECO:0000256" key="3">
    <source>
        <dbReference type="ARBA" id="ARBA00022827"/>
    </source>
</evidence>
<evidence type="ECO:0000256" key="4">
    <source>
        <dbReference type="ARBA" id="ARBA00023027"/>
    </source>
</evidence>
<feature type="domain" description="FAD/NAD(P)-binding" evidence="8">
    <location>
        <begin position="23"/>
        <end position="348"/>
    </location>
</feature>
<evidence type="ECO:0000259" key="7">
    <source>
        <dbReference type="Pfam" id="PF02852"/>
    </source>
</evidence>
<dbReference type="InterPro" id="IPR016156">
    <property type="entry name" value="FAD/NAD-linked_Rdtase_dimer_sf"/>
</dbReference>
<organism evidence="9 10">
    <name type="scientific">Polyplosphaeria fusca</name>
    <dbReference type="NCBI Taxonomy" id="682080"/>
    <lineage>
        <taxon>Eukaryota</taxon>
        <taxon>Fungi</taxon>
        <taxon>Dikarya</taxon>
        <taxon>Ascomycota</taxon>
        <taxon>Pezizomycotina</taxon>
        <taxon>Dothideomycetes</taxon>
        <taxon>Pleosporomycetidae</taxon>
        <taxon>Pleosporales</taxon>
        <taxon>Tetraplosphaeriaceae</taxon>
        <taxon>Polyplosphaeria</taxon>
    </lineage>
</organism>
<dbReference type="Gene3D" id="3.30.390.30">
    <property type="match status" value="1"/>
</dbReference>
<evidence type="ECO:0000256" key="5">
    <source>
        <dbReference type="PIRSR" id="PIRSR000350-3"/>
    </source>
</evidence>
<dbReference type="InterPro" id="IPR004099">
    <property type="entry name" value="Pyr_nucl-diS_OxRdtase_dimer"/>
</dbReference>
<feature type="domain" description="Pyridine nucleotide-disulphide oxidoreductase dimerisation" evidence="7">
    <location>
        <begin position="398"/>
        <end position="505"/>
    </location>
</feature>
<feature type="binding site" evidence="5">
    <location>
        <begin position="165"/>
        <end position="167"/>
    </location>
    <ligand>
        <name>FAD</name>
        <dbReference type="ChEBI" id="CHEBI:57692"/>
    </ligand>
</feature>
<dbReference type="PANTHER" id="PTHR22912">
    <property type="entry name" value="DISULFIDE OXIDOREDUCTASE"/>
    <property type="match status" value="1"/>
</dbReference>
<feature type="binding site" evidence="5">
    <location>
        <position position="345"/>
    </location>
    <ligand>
        <name>FAD</name>
        <dbReference type="ChEBI" id="CHEBI:57692"/>
    </ligand>
</feature>
<dbReference type="GO" id="GO:0050660">
    <property type="term" value="F:flavin adenine dinucleotide binding"/>
    <property type="evidence" value="ECO:0007669"/>
    <property type="project" value="TreeGrafter"/>
</dbReference>
<feature type="binding site" evidence="5">
    <location>
        <position position="69"/>
    </location>
    <ligand>
        <name>FAD</name>
        <dbReference type="ChEBI" id="CHEBI:57692"/>
    </ligand>
</feature>
<feature type="binding site" evidence="5">
    <location>
        <position position="294"/>
    </location>
    <ligand>
        <name>NAD(+)</name>
        <dbReference type="ChEBI" id="CHEBI:57540"/>
    </ligand>
</feature>
<dbReference type="SUPFAM" id="SSF55424">
    <property type="entry name" value="FAD/NAD-linked reductases, dimerisation (C-terminal) domain"/>
    <property type="match status" value="1"/>
</dbReference>
<dbReference type="AlphaFoldDB" id="A0A9P4UXI2"/>
<feature type="binding site" evidence="5">
    <location>
        <begin position="206"/>
        <end position="213"/>
    </location>
    <ligand>
        <name>NAD(+)</name>
        <dbReference type="ChEBI" id="CHEBI:57540"/>
    </ligand>
</feature>
<dbReference type="InterPro" id="IPR023753">
    <property type="entry name" value="FAD/NAD-binding_dom"/>
</dbReference>
<evidence type="ECO:0000256" key="2">
    <source>
        <dbReference type="ARBA" id="ARBA00022630"/>
    </source>
</evidence>
<comment type="caution">
    <text evidence="9">The sequence shown here is derived from an EMBL/GenBank/DDBJ whole genome shotgun (WGS) entry which is preliminary data.</text>
</comment>
<proteinExistence type="inferred from homology"/>
<dbReference type="PRINTS" id="PR00411">
    <property type="entry name" value="PNDRDTASEI"/>
</dbReference>
<evidence type="ECO:0000313" key="10">
    <source>
        <dbReference type="Proteomes" id="UP000799444"/>
    </source>
</evidence>
<keyword evidence="4 5" id="KW-0520">NAD</keyword>
<name>A0A9P4UXI2_9PLEO</name>
<dbReference type="Pfam" id="PF07992">
    <property type="entry name" value="Pyr_redox_2"/>
    <property type="match status" value="1"/>
</dbReference>
<evidence type="ECO:0000313" key="9">
    <source>
        <dbReference type="EMBL" id="KAF2729031.1"/>
    </source>
</evidence>
<dbReference type="EMBL" id="ML996258">
    <property type="protein sequence ID" value="KAF2729031.1"/>
    <property type="molecule type" value="Genomic_DNA"/>
</dbReference>
<comment type="cofactor">
    <cofactor evidence="5">
        <name>FAD</name>
        <dbReference type="ChEBI" id="CHEBI:57692"/>
    </cofactor>
    <text evidence="5">Binds 1 FAD per subunit.</text>
</comment>
<dbReference type="PRINTS" id="PR00368">
    <property type="entry name" value="FADPNR"/>
</dbReference>
<dbReference type="InterPro" id="IPR001100">
    <property type="entry name" value="Pyr_nuc-diS_OxRdtase"/>
</dbReference>
<dbReference type="InterPro" id="IPR036188">
    <property type="entry name" value="FAD/NAD-bd_sf"/>
</dbReference>
<feature type="binding site" evidence="5">
    <location>
        <position position="134"/>
    </location>
    <ligand>
        <name>FAD</name>
        <dbReference type="ChEBI" id="CHEBI:57692"/>
    </ligand>
</feature>
<reference evidence="9" key="1">
    <citation type="journal article" date="2020" name="Stud. Mycol.">
        <title>101 Dothideomycetes genomes: a test case for predicting lifestyles and emergence of pathogens.</title>
        <authorList>
            <person name="Haridas S."/>
            <person name="Albert R."/>
            <person name="Binder M."/>
            <person name="Bloem J."/>
            <person name="Labutti K."/>
            <person name="Salamov A."/>
            <person name="Andreopoulos B."/>
            <person name="Baker S."/>
            <person name="Barry K."/>
            <person name="Bills G."/>
            <person name="Bluhm B."/>
            <person name="Cannon C."/>
            <person name="Castanera R."/>
            <person name="Culley D."/>
            <person name="Daum C."/>
            <person name="Ezra D."/>
            <person name="Gonzalez J."/>
            <person name="Henrissat B."/>
            <person name="Kuo A."/>
            <person name="Liang C."/>
            <person name="Lipzen A."/>
            <person name="Lutzoni F."/>
            <person name="Magnuson J."/>
            <person name="Mondo S."/>
            <person name="Nolan M."/>
            <person name="Ohm R."/>
            <person name="Pangilinan J."/>
            <person name="Park H.-J."/>
            <person name="Ramirez L."/>
            <person name="Alfaro M."/>
            <person name="Sun H."/>
            <person name="Tritt A."/>
            <person name="Yoshinaga Y."/>
            <person name="Zwiers L.-H."/>
            <person name="Turgeon B."/>
            <person name="Goodwin S."/>
            <person name="Spatafora J."/>
            <person name="Crous P."/>
            <person name="Grigoriev I."/>
        </authorList>
    </citation>
    <scope>NUCLEOTIDE SEQUENCE</scope>
    <source>
        <strain evidence="9">CBS 125425</strain>
    </source>
</reference>
<keyword evidence="2" id="KW-0285">Flavoprotein</keyword>
<comment type="similarity">
    <text evidence="1">Belongs to the class-I pyridine nucleotide-disulfide oxidoreductase family.</text>
</comment>